<protein>
    <submittedName>
        <fullName evidence="2">Uncharacterized protein</fullName>
    </submittedName>
</protein>
<accession>A0A6J4VZ44</accession>
<keyword evidence="1" id="KW-0175">Coiled coil</keyword>
<dbReference type="EMBL" id="CADCWO010000240">
    <property type="protein sequence ID" value="CAA9589305.1"/>
    <property type="molecule type" value="Genomic_DNA"/>
</dbReference>
<name>A0A6J4VZ44_9CYAN</name>
<organism evidence="2">
    <name type="scientific">uncultured Synechococcales cyanobacterium</name>
    <dbReference type="NCBI Taxonomy" id="1936017"/>
    <lineage>
        <taxon>Bacteria</taxon>
        <taxon>Bacillati</taxon>
        <taxon>Cyanobacteriota</taxon>
        <taxon>Cyanophyceae</taxon>
        <taxon>Synechococcales</taxon>
        <taxon>environmental samples</taxon>
    </lineage>
</organism>
<feature type="coiled-coil region" evidence="1">
    <location>
        <begin position="57"/>
        <end position="84"/>
    </location>
</feature>
<evidence type="ECO:0000256" key="1">
    <source>
        <dbReference type="SAM" id="Coils"/>
    </source>
</evidence>
<proteinExistence type="predicted"/>
<dbReference type="AlphaFoldDB" id="A0A6J4VZ44"/>
<reference evidence="2" key="1">
    <citation type="submission" date="2020-02" db="EMBL/GenBank/DDBJ databases">
        <authorList>
            <person name="Meier V. D."/>
        </authorList>
    </citation>
    <scope>NUCLEOTIDE SEQUENCE</scope>
    <source>
        <strain evidence="2">AVDCRST_MAG81</strain>
    </source>
</reference>
<gene>
    <name evidence="2" type="ORF">AVDCRST_MAG81-4647</name>
</gene>
<sequence>MTDISGVSARAMLKALVNGTENPEALAEHAKGRLRRKQSALNEALTGWVREHHRFLIQTHLEQLEFLEAHLQQFDERIEQFIQSQSLPPHSEHPAPPSSTCPDGSERWFSWQQALTLLGLLVAVLSCCWQKSG</sequence>
<evidence type="ECO:0000313" key="2">
    <source>
        <dbReference type="EMBL" id="CAA9589305.1"/>
    </source>
</evidence>